<feature type="domain" description="HAMP" evidence="11">
    <location>
        <begin position="1"/>
        <end position="42"/>
    </location>
</feature>
<dbReference type="PANTHER" id="PTHR43711">
    <property type="entry name" value="TWO-COMPONENT HISTIDINE KINASE"/>
    <property type="match status" value="1"/>
</dbReference>
<dbReference type="InterPro" id="IPR003594">
    <property type="entry name" value="HATPase_dom"/>
</dbReference>
<keyword evidence="8" id="KW-1133">Transmembrane helix</keyword>
<evidence type="ECO:0000256" key="5">
    <source>
        <dbReference type="ARBA" id="ARBA00022679"/>
    </source>
</evidence>
<feature type="non-terminal residue" evidence="12">
    <location>
        <position position="1"/>
    </location>
</feature>
<accession>A0A9D2CBG2</accession>
<evidence type="ECO:0000256" key="9">
    <source>
        <dbReference type="ARBA" id="ARBA00023012"/>
    </source>
</evidence>
<dbReference type="EMBL" id="DXDC01000439">
    <property type="protein sequence ID" value="HIY67460.1"/>
    <property type="molecule type" value="Genomic_DNA"/>
</dbReference>
<evidence type="ECO:0000256" key="8">
    <source>
        <dbReference type="ARBA" id="ARBA00022989"/>
    </source>
</evidence>
<dbReference type="InterPro" id="IPR003660">
    <property type="entry name" value="HAMP_dom"/>
</dbReference>
<evidence type="ECO:0000256" key="1">
    <source>
        <dbReference type="ARBA" id="ARBA00000085"/>
    </source>
</evidence>
<sequence length="274" mass="29902">RMAQRISASNLSERIPVTGRDDVSQMAGTVNDMLDRLDAGLDSQRQLLQDVGHELNTPLTIVRGHLELMDKSDPDDVDQTRGLAIDELDRMAGLVNDIRAASKLHDPKEFVFDRVEIGDLVERIRTKAEAMQSVRLEPVADVPAVSVIGDSNRLTQAVIQLVANAVTHADGHVTLGARMTRPGWVELFVRDRGEGVPDEQKRGIFDRFNRGADGGRGASGSGLGLAIVKAIVDRHGGHVWVRDALPGAEFVVALPISAQEQYLGGNEEDQWHQS</sequence>
<dbReference type="SMART" id="SM00387">
    <property type="entry name" value="HATPase_c"/>
    <property type="match status" value="1"/>
</dbReference>
<evidence type="ECO:0000313" key="12">
    <source>
        <dbReference type="EMBL" id="HIY67460.1"/>
    </source>
</evidence>
<dbReference type="InterPro" id="IPR036890">
    <property type="entry name" value="HATPase_C_sf"/>
</dbReference>
<gene>
    <name evidence="12" type="ORF">H9830_14445</name>
</gene>
<dbReference type="GO" id="GO:0005886">
    <property type="term" value="C:plasma membrane"/>
    <property type="evidence" value="ECO:0007669"/>
    <property type="project" value="UniProtKB-SubCell"/>
</dbReference>
<keyword evidence="4" id="KW-0597">Phosphoprotein</keyword>
<dbReference type="CDD" id="cd06225">
    <property type="entry name" value="HAMP"/>
    <property type="match status" value="1"/>
</dbReference>
<dbReference type="Gene3D" id="3.30.565.10">
    <property type="entry name" value="Histidine kinase-like ATPase, C-terminal domain"/>
    <property type="match status" value="1"/>
</dbReference>
<dbReference type="InterPro" id="IPR005467">
    <property type="entry name" value="His_kinase_dom"/>
</dbReference>
<reference evidence="12" key="1">
    <citation type="journal article" date="2021" name="PeerJ">
        <title>Extensive microbial diversity within the chicken gut microbiome revealed by metagenomics and culture.</title>
        <authorList>
            <person name="Gilroy R."/>
            <person name="Ravi A."/>
            <person name="Getino M."/>
            <person name="Pursley I."/>
            <person name="Horton D.L."/>
            <person name="Alikhan N.F."/>
            <person name="Baker D."/>
            <person name="Gharbi K."/>
            <person name="Hall N."/>
            <person name="Watson M."/>
            <person name="Adriaenssens E.M."/>
            <person name="Foster-Nyarko E."/>
            <person name="Jarju S."/>
            <person name="Secka A."/>
            <person name="Antonio M."/>
            <person name="Oren A."/>
            <person name="Chaudhuri R.R."/>
            <person name="La Ragione R."/>
            <person name="Hildebrand F."/>
            <person name="Pallen M.J."/>
        </authorList>
    </citation>
    <scope>NUCLEOTIDE SEQUENCE</scope>
    <source>
        <strain evidence="12">ChiGjej1B1-98</strain>
    </source>
</reference>
<dbReference type="PROSITE" id="PS50885">
    <property type="entry name" value="HAMP"/>
    <property type="match status" value="1"/>
</dbReference>
<dbReference type="InterPro" id="IPR004358">
    <property type="entry name" value="Sig_transdc_His_kin-like_C"/>
</dbReference>
<dbReference type="CDD" id="cd00082">
    <property type="entry name" value="HisKA"/>
    <property type="match status" value="1"/>
</dbReference>
<keyword evidence="9" id="KW-0902">Two-component regulatory system</keyword>
<dbReference type="InterPro" id="IPR036097">
    <property type="entry name" value="HisK_dim/P_sf"/>
</dbReference>
<dbReference type="PRINTS" id="PR00344">
    <property type="entry name" value="BCTRLSENSOR"/>
</dbReference>
<reference evidence="12" key="2">
    <citation type="submission" date="2021-04" db="EMBL/GenBank/DDBJ databases">
        <authorList>
            <person name="Gilroy R."/>
        </authorList>
    </citation>
    <scope>NUCLEOTIDE SEQUENCE</scope>
    <source>
        <strain evidence="12">ChiGjej1B1-98</strain>
    </source>
</reference>
<dbReference type="EC" id="2.7.13.3" evidence="3"/>
<dbReference type="SUPFAM" id="SSF158472">
    <property type="entry name" value="HAMP domain-like"/>
    <property type="match status" value="1"/>
</dbReference>
<evidence type="ECO:0000256" key="7">
    <source>
        <dbReference type="ARBA" id="ARBA00022777"/>
    </source>
</evidence>
<evidence type="ECO:0000256" key="4">
    <source>
        <dbReference type="ARBA" id="ARBA00022553"/>
    </source>
</evidence>
<dbReference type="InterPro" id="IPR050736">
    <property type="entry name" value="Sensor_HK_Regulatory"/>
</dbReference>
<comment type="catalytic activity">
    <reaction evidence="1">
        <text>ATP + protein L-histidine = ADP + protein N-phospho-L-histidine.</text>
        <dbReference type="EC" id="2.7.13.3"/>
    </reaction>
</comment>
<dbReference type="InterPro" id="IPR003661">
    <property type="entry name" value="HisK_dim/P_dom"/>
</dbReference>
<dbReference type="PANTHER" id="PTHR43711:SF28">
    <property type="entry name" value="SENSOR HISTIDINE KINASE YXDK"/>
    <property type="match status" value="1"/>
</dbReference>
<protein>
    <recommendedName>
        <fullName evidence="3">histidine kinase</fullName>
        <ecNumber evidence="3">2.7.13.3</ecNumber>
    </recommendedName>
</protein>
<evidence type="ECO:0000259" key="10">
    <source>
        <dbReference type="PROSITE" id="PS50109"/>
    </source>
</evidence>
<dbReference type="Pfam" id="PF02518">
    <property type="entry name" value="HATPase_c"/>
    <property type="match status" value="1"/>
</dbReference>
<evidence type="ECO:0000256" key="2">
    <source>
        <dbReference type="ARBA" id="ARBA00004236"/>
    </source>
</evidence>
<dbReference type="Gene3D" id="1.10.8.500">
    <property type="entry name" value="HAMP domain in histidine kinase"/>
    <property type="match status" value="1"/>
</dbReference>
<dbReference type="SUPFAM" id="SSF55874">
    <property type="entry name" value="ATPase domain of HSP90 chaperone/DNA topoisomerase II/histidine kinase"/>
    <property type="match status" value="1"/>
</dbReference>
<evidence type="ECO:0000256" key="3">
    <source>
        <dbReference type="ARBA" id="ARBA00012438"/>
    </source>
</evidence>
<keyword evidence="6" id="KW-0812">Transmembrane</keyword>
<feature type="domain" description="Histidine kinase" evidence="10">
    <location>
        <begin position="50"/>
        <end position="258"/>
    </location>
</feature>
<dbReference type="SMART" id="SM00388">
    <property type="entry name" value="HisKA"/>
    <property type="match status" value="1"/>
</dbReference>
<evidence type="ECO:0000259" key="11">
    <source>
        <dbReference type="PROSITE" id="PS50885"/>
    </source>
</evidence>
<keyword evidence="7 12" id="KW-0418">Kinase</keyword>
<dbReference type="Pfam" id="PF00512">
    <property type="entry name" value="HisKA"/>
    <property type="match status" value="1"/>
</dbReference>
<comment type="subcellular location">
    <subcellularLocation>
        <location evidence="2">Cell membrane</location>
    </subcellularLocation>
</comment>
<dbReference type="Pfam" id="PF00672">
    <property type="entry name" value="HAMP"/>
    <property type="match status" value="1"/>
</dbReference>
<dbReference type="PROSITE" id="PS50109">
    <property type="entry name" value="HIS_KIN"/>
    <property type="match status" value="1"/>
</dbReference>
<evidence type="ECO:0000313" key="13">
    <source>
        <dbReference type="Proteomes" id="UP000824005"/>
    </source>
</evidence>
<name>A0A9D2CBG2_9MICO</name>
<comment type="caution">
    <text evidence="12">The sequence shown here is derived from an EMBL/GenBank/DDBJ whole genome shotgun (WGS) entry which is preliminary data.</text>
</comment>
<keyword evidence="8" id="KW-0472">Membrane</keyword>
<keyword evidence="5" id="KW-0808">Transferase</keyword>
<organism evidence="12 13">
    <name type="scientific">Candidatus Agrococcus pullicola</name>
    <dbReference type="NCBI Taxonomy" id="2838429"/>
    <lineage>
        <taxon>Bacteria</taxon>
        <taxon>Bacillati</taxon>
        <taxon>Actinomycetota</taxon>
        <taxon>Actinomycetes</taxon>
        <taxon>Micrococcales</taxon>
        <taxon>Microbacteriaceae</taxon>
        <taxon>Agrococcus</taxon>
    </lineage>
</organism>
<dbReference type="CDD" id="cd00075">
    <property type="entry name" value="HATPase"/>
    <property type="match status" value="1"/>
</dbReference>
<dbReference type="AlphaFoldDB" id="A0A9D2CBG2"/>
<dbReference type="Proteomes" id="UP000824005">
    <property type="component" value="Unassembled WGS sequence"/>
</dbReference>
<proteinExistence type="predicted"/>
<dbReference type="GO" id="GO:0000155">
    <property type="term" value="F:phosphorelay sensor kinase activity"/>
    <property type="evidence" value="ECO:0007669"/>
    <property type="project" value="InterPro"/>
</dbReference>
<dbReference type="SUPFAM" id="SSF47384">
    <property type="entry name" value="Homodimeric domain of signal transducing histidine kinase"/>
    <property type="match status" value="1"/>
</dbReference>
<evidence type="ECO:0000256" key="6">
    <source>
        <dbReference type="ARBA" id="ARBA00022692"/>
    </source>
</evidence>
<dbReference type="Gene3D" id="1.10.287.130">
    <property type="match status" value="1"/>
</dbReference>